<dbReference type="Proteomes" id="UP000054485">
    <property type="component" value="Unassembled WGS sequence"/>
</dbReference>
<sequence length="75" mass="8825">MKIPSPRVIHPCRFEISTEYALQLEPLSAEMLTDARRVDCCAFAEYWTILPIGSFMRFMFSADHRFATFRLYESL</sequence>
<accession>A0A0C9ZJP1</accession>
<proteinExistence type="predicted"/>
<gene>
    <name evidence="1" type="ORF">CY34DRAFT_810107</name>
</gene>
<protein>
    <submittedName>
        <fullName evidence="1">Uncharacterized protein</fullName>
    </submittedName>
</protein>
<organism evidence="1 2">
    <name type="scientific">Suillus luteus UH-Slu-Lm8-n1</name>
    <dbReference type="NCBI Taxonomy" id="930992"/>
    <lineage>
        <taxon>Eukaryota</taxon>
        <taxon>Fungi</taxon>
        <taxon>Dikarya</taxon>
        <taxon>Basidiomycota</taxon>
        <taxon>Agaricomycotina</taxon>
        <taxon>Agaricomycetes</taxon>
        <taxon>Agaricomycetidae</taxon>
        <taxon>Boletales</taxon>
        <taxon>Suillineae</taxon>
        <taxon>Suillaceae</taxon>
        <taxon>Suillus</taxon>
    </lineage>
</organism>
<evidence type="ECO:0000313" key="1">
    <source>
        <dbReference type="EMBL" id="KIK37690.1"/>
    </source>
</evidence>
<reference evidence="1 2" key="1">
    <citation type="submission" date="2014-04" db="EMBL/GenBank/DDBJ databases">
        <authorList>
            <consortium name="DOE Joint Genome Institute"/>
            <person name="Kuo A."/>
            <person name="Ruytinx J."/>
            <person name="Rineau F."/>
            <person name="Colpaert J."/>
            <person name="Kohler A."/>
            <person name="Nagy L.G."/>
            <person name="Floudas D."/>
            <person name="Copeland A."/>
            <person name="Barry K.W."/>
            <person name="Cichocki N."/>
            <person name="Veneault-Fourrey C."/>
            <person name="LaButti K."/>
            <person name="Lindquist E.A."/>
            <person name="Lipzen A."/>
            <person name="Lundell T."/>
            <person name="Morin E."/>
            <person name="Murat C."/>
            <person name="Sun H."/>
            <person name="Tunlid A."/>
            <person name="Henrissat B."/>
            <person name="Grigoriev I.V."/>
            <person name="Hibbett D.S."/>
            <person name="Martin F."/>
            <person name="Nordberg H.P."/>
            <person name="Cantor M.N."/>
            <person name="Hua S.X."/>
        </authorList>
    </citation>
    <scope>NUCLEOTIDE SEQUENCE [LARGE SCALE GENOMIC DNA]</scope>
    <source>
        <strain evidence="1 2">UH-Slu-Lm8-n1</strain>
    </source>
</reference>
<dbReference type="AlphaFoldDB" id="A0A0C9ZJP1"/>
<dbReference type="HOGENOM" id="CLU_2672760_0_0_1"/>
<name>A0A0C9ZJP1_9AGAM</name>
<evidence type="ECO:0000313" key="2">
    <source>
        <dbReference type="Proteomes" id="UP000054485"/>
    </source>
</evidence>
<keyword evidence="2" id="KW-1185">Reference proteome</keyword>
<reference evidence="2" key="2">
    <citation type="submission" date="2015-01" db="EMBL/GenBank/DDBJ databases">
        <title>Evolutionary Origins and Diversification of the Mycorrhizal Mutualists.</title>
        <authorList>
            <consortium name="DOE Joint Genome Institute"/>
            <consortium name="Mycorrhizal Genomics Consortium"/>
            <person name="Kohler A."/>
            <person name="Kuo A."/>
            <person name="Nagy L.G."/>
            <person name="Floudas D."/>
            <person name="Copeland A."/>
            <person name="Barry K.W."/>
            <person name="Cichocki N."/>
            <person name="Veneault-Fourrey C."/>
            <person name="LaButti K."/>
            <person name="Lindquist E.A."/>
            <person name="Lipzen A."/>
            <person name="Lundell T."/>
            <person name="Morin E."/>
            <person name="Murat C."/>
            <person name="Riley R."/>
            <person name="Ohm R."/>
            <person name="Sun H."/>
            <person name="Tunlid A."/>
            <person name="Henrissat B."/>
            <person name="Grigoriev I.V."/>
            <person name="Hibbett D.S."/>
            <person name="Martin F."/>
        </authorList>
    </citation>
    <scope>NUCLEOTIDE SEQUENCE [LARGE SCALE GENOMIC DNA]</scope>
    <source>
        <strain evidence="2">UH-Slu-Lm8-n1</strain>
    </source>
</reference>
<dbReference type="InParanoid" id="A0A0C9ZJP1"/>
<dbReference type="EMBL" id="KN835435">
    <property type="protein sequence ID" value="KIK37690.1"/>
    <property type="molecule type" value="Genomic_DNA"/>
</dbReference>